<accession>A0ABR0WAV7</accession>
<dbReference type="PANTHER" id="PTHR31929">
    <property type="entry name" value="SAUR-LIKE AUXIN-RESPONSIVE PROTEIN FAMILY-RELATED"/>
    <property type="match status" value="1"/>
</dbReference>
<proteinExistence type="inferred from homology"/>
<protein>
    <submittedName>
        <fullName evidence="2">Uncharacterized protein</fullName>
    </submittedName>
</protein>
<comment type="similarity">
    <text evidence="1">Belongs to the ARG7 family.</text>
</comment>
<dbReference type="Pfam" id="PF02519">
    <property type="entry name" value="Auxin_inducible"/>
    <property type="match status" value="2"/>
</dbReference>
<dbReference type="EMBL" id="JABTTQ020000013">
    <property type="protein sequence ID" value="KAK6143412.1"/>
    <property type="molecule type" value="Genomic_DNA"/>
</dbReference>
<comment type="caution">
    <text evidence="2">The sequence shown here is derived from an EMBL/GenBank/DDBJ whole genome shotgun (WGS) entry which is preliminary data.</text>
</comment>
<reference evidence="2 3" key="1">
    <citation type="journal article" date="2021" name="Comput. Struct. Biotechnol. J.">
        <title>De novo genome assembly of the potent medicinal plant Rehmannia glutinosa using nanopore technology.</title>
        <authorList>
            <person name="Ma L."/>
            <person name="Dong C."/>
            <person name="Song C."/>
            <person name="Wang X."/>
            <person name="Zheng X."/>
            <person name="Niu Y."/>
            <person name="Chen S."/>
            <person name="Feng W."/>
        </authorList>
    </citation>
    <scope>NUCLEOTIDE SEQUENCE [LARGE SCALE GENOMIC DNA]</scope>
    <source>
        <strain evidence="2">DH-2019</strain>
    </source>
</reference>
<evidence type="ECO:0000313" key="3">
    <source>
        <dbReference type="Proteomes" id="UP001318860"/>
    </source>
</evidence>
<organism evidence="2 3">
    <name type="scientific">Rehmannia glutinosa</name>
    <name type="common">Chinese foxglove</name>
    <dbReference type="NCBI Taxonomy" id="99300"/>
    <lineage>
        <taxon>Eukaryota</taxon>
        <taxon>Viridiplantae</taxon>
        <taxon>Streptophyta</taxon>
        <taxon>Embryophyta</taxon>
        <taxon>Tracheophyta</taxon>
        <taxon>Spermatophyta</taxon>
        <taxon>Magnoliopsida</taxon>
        <taxon>eudicotyledons</taxon>
        <taxon>Gunneridae</taxon>
        <taxon>Pentapetalae</taxon>
        <taxon>asterids</taxon>
        <taxon>lamiids</taxon>
        <taxon>Lamiales</taxon>
        <taxon>Orobanchaceae</taxon>
        <taxon>Rehmannieae</taxon>
        <taxon>Rehmannia</taxon>
    </lineage>
</organism>
<gene>
    <name evidence="2" type="ORF">DH2020_023760</name>
</gene>
<keyword evidence="3" id="KW-1185">Reference proteome</keyword>
<name>A0ABR0WAV7_REHGL</name>
<dbReference type="InterPro" id="IPR003676">
    <property type="entry name" value="SAUR_fam"/>
</dbReference>
<evidence type="ECO:0000256" key="1">
    <source>
        <dbReference type="ARBA" id="ARBA00006974"/>
    </source>
</evidence>
<sequence>MLRHSLSNEKRSAAAGTDVPKGHFVIYVGEIEKKRFVVPLTFLNNPSFQELLSQTEEEFEFHHPMGGLTMPCSEDIFIHLASHLDMAIRQMLRRSLSNEKRSASPGNHDVPKGHFAIYVDESEKKRFIVPLTFLNHPLFQDLLSQAEEKFGFHHPMGGLTIPCSEDIFINLSSSLART</sequence>
<evidence type="ECO:0000313" key="2">
    <source>
        <dbReference type="EMBL" id="KAK6143412.1"/>
    </source>
</evidence>
<dbReference type="Proteomes" id="UP001318860">
    <property type="component" value="Unassembled WGS sequence"/>
</dbReference>